<dbReference type="OrthoDB" id="5397557at2759"/>
<protein>
    <recommendedName>
        <fullName evidence="2">F-box domain-containing protein</fullName>
    </recommendedName>
</protein>
<dbReference type="AlphaFoldDB" id="A0A9P9I9F4"/>
<feature type="domain" description="F-box" evidence="2">
    <location>
        <begin position="53"/>
        <end position="98"/>
    </location>
</feature>
<feature type="compositionally biased region" description="Low complexity" evidence="1">
    <location>
        <begin position="223"/>
        <end position="236"/>
    </location>
</feature>
<evidence type="ECO:0000256" key="1">
    <source>
        <dbReference type="SAM" id="MobiDB-lite"/>
    </source>
</evidence>
<gene>
    <name evidence="3" type="ORF">B0J11DRAFT_598455</name>
</gene>
<dbReference type="EMBL" id="JAGMWT010000023">
    <property type="protein sequence ID" value="KAH7111812.1"/>
    <property type="molecule type" value="Genomic_DNA"/>
</dbReference>
<dbReference type="PROSITE" id="PS50181">
    <property type="entry name" value="FBOX"/>
    <property type="match status" value="1"/>
</dbReference>
<dbReference type="InterPro" id="IPR001810">
    <property type="entry name" value="F-box_dom"/>
</dbReference>
<dbReference type="Pfam" id="PF12937">
    <property type="entry name" value="F-box-like"/>
    <property type="match status" value="1"/>
</dbReference>
<name>A0A9P9I9F4_9PLEO</name>
<proteinExistence type="predicted"/>
<feature type="region of interest" description="Disordered" evidence="1">
    <location>
        <begin position="217"/>
        <end position="245"/>
    </location>
</feature>
<evidence type="ECO:0000313" key="4">
    <source>
        <dbReference type="Proteomes" id="UP000700596"/>
    </source>
</evidence>
<dbReference type="PROSITE" id="PS00028">
    <property type="entry name" value="ZINC_FINGER_C2H2_1"/>
    <property type="match status" value="1"/>
</dbReference>
<dbReference type="SUPFAM" id="SSF81383">
    <property type="entry name" value="F-box domain"/>
    <property type="match status" value="1"/>
</dbReference>
<dbReference type="InterPro" id="IPR013087">
    <property type="entry name" value="Znf_C2H2_type"/>
</dbReference>
<organism evidence="3 4">
    <name type="scientific">Dendryphion nanum</name>
    <dbReference type="NCBI Taxonomy" id="256645"/>
    <lineage>
        <taxon>Eukaryota</taxon>
        <taxon>Fungi</taxon>
        <taxon>Dikarya</taxon>
        <taxon>Ascomycota</taxon>
        <taxon>Pezizomycotina</taxon>
        <taxon>Dothideomycetes</taxon>
        <taxon>Pleosporomycetidae</taxon>
        <taxon>Pleosporales</taxon>
        <taxon>Torulaceae</taxon>
        <taxon>Dendryphion</taxon>
    </lineage>
</organism>
<dbReference type="Proteomes" id="UP000700596">
    <property type="component" value="Unassembled WGS sequence"/>
</dbReference>
<sequence>MFRPQNACILRATLPQPPWKKPLNWSLHVTIDGEERIPFHLYVRPSAAQTALSLPFSNLPVELQLHILSFCSAPTLFQIMRVSSRLRIEASKLFWADPNTFYLIELCWLLEGGYPGSTCYDMPFLSEVQNIKVEHQRGEDDKIGPLLDDGTRKIRHDLVRRFWDTVKKRFPRVRRMVISQNWESISYDKSGFPCVKILVESCPLQIDISAIILEQTDPRKDNSNNNSNNNSDSDNNMVPPPTNERQQSLYQYTPHDGWRRLLPCPRFKTILMPMKRFHGPVGEFEGLRYISNRLTLRHFALGPLIIEAVDRHYFGEGRQVPFSCPVLGCDGFFNNAGQWTVHATEAHNVGSITQKRFEILPTELIEVFKGHERGLEVKGKELAEKTSRMYNKWNKEGAEERRNMEREWINQLENDEAWDTGTAARESTLWEYFTMIMDPTWCGQ</sequence>
<keyword evidence="4" id="KW-1185">Reference proteome</keyword>
<comment type="caution">
    <text evidence="3">The sequence shown here is derived from an EMBL/GenBank/DDBJ whole genome shotgun (WGS) entry which is preliminary data.</text>
</comment>
<dbReference type="CDD" id="cd09917">
    <property type="entry name" value="F-box_SF"/>
    <property type="match status" value="1"/>
</dbReference>
<dbReference type="Gene3D" id="1.20.1280.50">
    <property type="match status" value="1"/>
</dbReference>
<evidence type="ECO:0000259" key="2">
    <source>
        <dbReference type="PROSITE" id="PS50181"/>
    </source>
</evidence>
<dbReference type="InterPro" id="IPR036047">
    <property type="entry name" value="F-box-like_dom_sf"/>
</dbReference>
<accession>A0A9P9I9F4</accession>
<reference evidence="3" key="1">
    <citation type="journal article" date="2021" name="Nat. Commun.">
        <title>Genetic determinants of endophytism in the Arabidopsis root mycobiome.</title>
        <authorList>
            <person name="Mesny F."/>
            <person name="Miyauchi S."/>
            <person name="Thiergart T."/>
            <person name="Pickel B."/>
            <person name="Atanasova L."/>
            <person name="Karlsson M."/>
            <person name="Huettel B."/>
            <person name="Barry K.W."/>
            <person name="Haridas S."/>
            <person name="Chen C."/>
            <person name="Bauer D."/>
            <person name="Andreopoulos W."/>
            <person name="Pangilinan J."/>
            <person name="LaButti K."/>
            <person name="Riley R."/>
            <person name="Lipzen A."/>
            <person name="Clum A."/>
            <person name="Drula E."/>
            <person name="Henrissat B."/>
            <person name="Kohler A."/>
            <person name="Grigoriev I.V."/>
            <person name="Martin F.M."/>
            <person name="Hacquard S."/>
        </authorList>
    </citation>
    <scope>NUCLEOTIDE SEQUENCE</scope>
    <source>
        <strain evidence="3">MPI-CAGE-CH-0243</strain>
    </source>
</reference>
<evidence type="ECO:0000313" key="3">
    <source>
        <dbReference type="EMBL" id="KAH7111812.1"/>
    </source>
</evidence>